<reference evidence="2" key="1">
    <citation type="journal article" date="2020" name="bioRxiv">
        <title>A rank-normalized archaeal taxonomy based on genome phylogeny resolves widespread incomplete and uneven classifications.</title>
        <authorList>
            <person name="Rinke C."/>
            <person name="Chuvochina M."/>
            <person name="Mussig A.J."/>
            <person name="Chaumeil P.-A."/>
            <person name="Waite D.W."/>
            <person name="Whitman W.B."/>
            <person name="Parks D.H."/>
            <person name="Hugenholtz P."/>
        </authorList>
    </citation>
    <scope>NUCLEOTIDE SEQUENCE [LARGE SCALE GENOMIC DNA]</scope>
</reference>
<accession>A0A7J4ISD0</accession>
<gene>
    <name evidence="1" type="ORF">HA237_03615</name>
</gene>
<proteinExistence type="predicted"/>
<evidence type="ECO:0000313" key="2">
    <source>
        <dbReference type="Proteomes" id="UP000577419"/>
    </source>
</evidence>
<comment type="caution">
    <text evidence="1">The sequence shown here is derived from an EMBL/GenBank/DDBJ whole genome shotgun (WGS) entry which is preliminary data.</text>
</comment>
<dbReference type="EMBL" id="DUFG01000017">
    <property type="protein sequence ID" value="HIH08433.1"/>
    <property type="molecule type" value="Genomic_DNA"/>
</dbReference>
<protein>
    <submittedName>
        <fullName evidence="1">Uncharacterized protein</fullName>
    </submittedName>
</protein>
<dbReference type="AlphaFoldDB" id="A0A7J4ISD0"/>
<organism evidence="1 2">
    <name type="scientific">Candidatus Iainarchaeum sp</name>
    <dbReference type="NCBI Taxonomy" id="3101447"/>
    <lineage>
        <taxon>Archaea</taxon>
        <taxon>Candidatus Iainarchaeota</taxon>
        <taxon>Candidatus Iainarchaeia</taxon>
        <taxon>Candidatus Iainarchaeales</taxon>
        <taxon>Candidatus Iainarchaeaceae</taxon>
        <taxon>Candidatus Iainarchaeum</taxon>
    </lineage>
</organism>
<dbReference type="Proteomes" id="UP000577419">
    <property type="component" value="Unassembled WGS sequence"/>
</dbReference>
<sequence length="50" mass="5837">MDVMNPSTQHFVKKKTGVFISLDKVLKRYRDNNRDSKAEVSFGLNEFESE</sequence>
<evidence type="ECO:0000313" key="1">
    <source>
        <dbReference type="EMBL" id="HIH08433.1"/>
    </source>
</evidence>
<name>A0A7J4ISD0_9ARCH</name>